<organism evidence="1 2">
    <name type="scientific">Saguinus oedipus</name>
    <name type="common">Cotton-top tamarin</name>
    <name type="synonym">Oedipomidas oedipus</name>
    <dbReference type="NCBI Taxonomy" id="9490"/>
    <lineage>
        <taxon>Eukaryota</taxon>
        <taxon>Metazoa</taxon>
        <taxon>Chordata</taxon>
        <taxon>Craniata</taxon>
        <taxon>Vertebrata</taxon>
        <taxon>Euteleostomi</taxon>
        <taxon>Mammalia</taxon>
        <taxon>Eutheria</taxon>
        <taxon>Euarchontoglires</taxon>
        <taxon>Primates</taxon>
        <taxon>Haplorrhini</taxon>
        <taxon>Platyrrhini</taxon>
        <taxon>Cebidae</taxon>
        <taxon>Callitrichinae</taxon>
        <taxon>Saguinus</taxon>
    </lineage>
</organism>
<evidence type="ECO:0000313" key="2">
    <source>
        <dbReference type="Proteomes" id="UP001266305"/>
    </source>
</evidence>
<reference evidence="1 2" key="1">
    <citation type="submission" date="2023-05" db="EMBL/GenBank/DDBJ databases">
        <title>B98-5 Cell Line De Novo Hybrid Assembly: An Optical Mapping Approach.</title>
        <authorList>
            <person name="Kananen K."/>
            <person name="Auerbach J.A."/>
            <person name="Kautto E."/>
            <person name="Blachly J.S."/>
        </authorList>
    </citation>
    <scope>NUCLEOTIDE SEQUENCE [LARGE SCALE GENOMIC DNA]</scope>
    <source>
        <strain evidence="1">B95-8</strain>
        <tissue evidence="1">Cell line</tissue>
    </source>
</reference>
<sequence length="82" mass="8477">MEHVVDQGNPLVESNLEKLQTWFLEEVGGKGGPLLMNGPLVSTGNNEPLIGARGGGTKPGQVASFSAGKNASGTFKLPRSSL</sequence>
<keyword evidence="2" id="KW-1185">Reference proteome</keyword>
<evidence type="ECO:0000313" key="1">
    <source>
        <dbReference type="EMBL" id="KAK2101005.1"/>
    </source>
</evidence>
<name>A0ABQ9UW21_SAGOE</name>
<accession>A0ABQ9UW21</accession>
<dbReference type="Proteomes" id="UP001266305">
    <property type="component" value="Unassembled WGS sequence"/>
</dbReference>
<proteinExistence type="predicted"/>
<dbReference type="EMBL" id="JASSZA010000010">
    <property type="protein sequence ID" value="KAK2101005.1"/>
    <property type="molecule type" value="Genomic_DNA"/>
</dbReference>
<feature type="non-terminal residue" evidence="1">
    <location>
        <position position="82"/>
    </location>
</feature>
<comment type="caution">
    <text evidence="1">The sequence shown here is derived from an EMBL/GenBank/DDBJ whole genome shotgun (WGS) entry which is preliminary data.</text>
</comment>
<protein>
    <submittedName>
        <fullName evidence="1">Uncharacterized protein</fullName>
    </submittedName>
</protein>
<gene>
    <name evidence="1" type="ORF">P7K49_022353</name>
</gene>